<dbReference type="Pfam" id="PF13176">
    <property type="entry name" value="TPR_7"/>
    <property type="match status" value="1"/>
</dbReference>
<evidence type="ECO:0000256" key="1">
    <source>
        <dbReference type="ARBA" id="ARBA00004496"/>
    </source>
</evidence>
<proteinExistence type="predicted"/>
<dbReference type="GO" id="GO:0036126">
    <property type="term" value="C:sperm flagellum"/>
    <property type="evidence" value="ECO:0007669"/>
    <property type="project" value="TreeGrafter"/>
</dbReference>
<keyword evidence="3" id="KW-0677">Repeat</keyword>
<evidence type="ECO:0000256" key="2">
    <source>
        <dbReference type="ARBA" id="ARBA00022490"/>
    </source>
</evidence>
<reference evidence="7" key="2">
    <citation type="submission" date="2025-09" db="UniProtKB">
        <authorList>
            <consortium name="Ensembl"/>
        </authorList>
    </citation>
    <scope>IDENTIFICATION</scope>
</reference>
<evidence type="ECO:0000313" key="7">
    <source>
        <dbReference type="Ensembl" id="ENSFHEP00000025105.1"/>
    </source>
</evidence>
<evidence type="ECO:0000256" key="6">
    <source>
        <dbReference type="ARBA" id="ARBA00044739"/>
    </source>
</evidence>
<dbReference type="InterPro" id="IPR019734">
    <property type="entry name" value="TPR_rpt"/>
</dbReference>
<evidence type="ECO:0000256" key="4">
    <source>
        <dbReference type="ARBA" id="ARBA00022803"/>
    </source>
</evidence>
<dbReference type="GeneTree" id="ENSGT00390000008611"/>
<dbReference type="Proteomes" id="UP000265000">
    <property type="component" value="Unplaced"/>
</dbReference>
<dbReference type="SUPFAM" id="SSF48452">
    <property type="entry name" value="TPR-like"/>
    <property type="match status" value="2"/>
</dbReference>
<keyword evidence="4" id="KW-0802">TPR repeat</keyword>
<comment type="subcellular location">
    <subcellularLocation>
        <location evidence="1">Cytoplasm</location>
    </subcellularLocation>
</comment>
<organism evidence="7 8">
    <name type="scientific">Fundulus heteroclitus</name>
    <name type="common">Killifish</name>
    <name type="synonym">Mummichog</name>
    <dbReference type="NCBI Taxonomy" id="8078"/>
    <lineage>
        <taxon>Eukaryota</taxon>
        <taxon>Metazoa</taxon>
        <taxon>Chordata</taxon>
        <taxon>Craniata</taxon>
        <taxon>Vertebrata</taxon>
        <taxon>Euteleostomi</taxon>
        <taxon>Actinopterygii</taxon>
        <taxon>Neopterygii</taxon>
        <taxon>Teleostei</taxon>
        <taxon>Neoteleostei</taxon>
        <taxon>Acanthomorphata</taxon>
        <taxon>Ovalentaria</taxon>
        <taxon>Atherinomorphae</taxon>
        <taxon>Cyprinodontiformes</taxon>
        <taxon>Fundulidae</taxon>
        <taxon>Fundulus</taxon>
    </lineage>
</organism>
<dbReference type="Ensembl" id="ENSFHET00000006069.1">
    <property type="protein sequence ID" value="ENSFHEP00000025105.1"/>
    <property type="gene ID" value="ENSFHEG00000007104.1"/>
</dbReference>
<evidence type="ECO:0000256" key="5">
    <source>
        <dbReference type="ARBA" id="ARBA00040665"/>
    </source>
</evidence>
<dbReference type="GO" id="GO:0003341">
    <property type="term" value="P:cilium movement"/>
    <property type="evidence" value="ECO:0007669"/>
    <property type="project" value="TreeGrafter"/>
</dbReference>
<keyword evidence="2" id="KW-0963">Cytoplasm</keyword>
<dbReference type="PANTHER" id="PTHR46630:SF1">
    <property type="entry name" value="TETRATRICOPEPTIDE REPEAT PROTEIN 29"/>
    <property type="match status" value="1"/>
</dbReference>
<protein>
    <recommendedName>
        <fullName evidence="5">Tetratricopeptide repeat protein 29</fullName>
    </recommendedName>
</protein>
<comment type="function">
    <text evidence="6">Axonemal protein which is implicated in axonemal and/or peri-axonemal structure assembly and regulates flagellum assembly and beating and therefore sperm motility.</text>
</comment>
<accession>A0A3Q2U5L0</accession>
<dbReference type="Gene3D" id="1.25.40.10">
    <property type="entry name" value="Tetratricopeptide repeat domain"/>
    <property type="match status" value="1"/>
</dbReference>
<dbReference type="SMART" id="SM00028">
    <property type="entry name" value="TPR"/>
    <property type="match status" value="4"/>
</dbReference>
<dbReference type="AlphaFoldDB" id="A0A3Q2U5L0"/>
<dbReference type="InterPro" id="IPR011990">
    <property type="entry name" value="TPR-like_helical_dom_sf"/>
</dbReference>
<evidence type="ECO:0000256" key="3">
    <source>
        <dbReference type="ARBA" id="ARBA00022737"/>
    </source>
</evidence>
<name>A0A3Q2U5L0_FUNHE</name>
<dbReference type="GO" id="GO:0005737">
    <property type="term" value="C:cytoplasm"/>
    <property type="evidence" value="ECO:0007669"/>
    <property type="project" value="UniProtKB-SubCell"/>
</dbReference>
<sequence length="411" mass="46151">MKQKESAESFRNEPVSDPSILSRKEIALYRNCPKQYVCVEMLQDGYHGAFSELFSLLRSDQDQRTQALPGSARLQAPPLEDQRDKLETIRLHLSLAEKAEREGAWTAVCEERLRLGRYFSSHQDFRLSFHFYHSCADRERGGRSRPATEARLHLAELYRQHGDPEEARQQAEMGLKQAEQGGWLDSDGRPLRLWACRELAKSCSLLGEAFHAEKDFDTAKKLLQYGSKMALEGEDRCVEGEVLFKQGLSLQSLGDHGAARQAFSTCLQIFSELQDVNALVRNYKAMAKSLESEGNVQEALWLLEEAANTCRSSGLRGELADVCLHLGNIYCHLGQPKRACEYFLQGYKAACSTGDVTLLQKAQVKLGVTCAHVYVGQYSGDMQAASSTSVKRLVSWKETRGLQDLFPDLAE</sequence>
<reference evidence="7" key="1">
    <citation type="submission" date="2025-08" db="UniProtKB">
        <authorList>
            <consortium name="Ensembl"/>
        </authorList>
    </citation>
    <scope>IDENTIFICATION</scope>
</reference>
<keyword evidence="8" id="KW-1185">Reference proteome</keyword>
<dbReference type="InterPro" id="IPR051476">
    <property type="entry name" value="Bac_ResReg_Asp_Phosphatase"/>
</dbReference>
<dbReference type="OrthoDB" id="626167at2759"/>
<dbReference type="CTD" id="83894"/>
<dbReference type="PANTHER" id="PTHR46630">
    <property type="entry name" value="TETRATRICOPEPTIDE REPEAT PROTEIN 29"/>
    <property type="match status" value="1"/>
</dbReference>
<dbReference type="GeneID" id="105921305"/>
<dbReference type="Pfam" id="PF13174">
    <property type="entry name" value="TPR_6"/>
    <property type="match status" value="1"/>
</dbReference>
<evidence type="ECO:0000313" key="8">
    <source>
        <dbReference type="Proteomes" id="UP000265000"/>
    </source>
</evidence>